<comment type="similarity">
    <text evidence="1">Belongs to the membrane fusion protein (MFP) (TC 8.A.1) family.</text>
</comment>
<dbReference type="AlphaFoldDB" id="A0A4Y4CRA0"/>
<reference evidence="5 6" key="1">
    <citation type="submission" date="2019-06" db="EMBL/GenBank/DDBJ databases">
        <title>Whole genome shotgun sequence of Zoogloea ramigera NBRC 15342.</title>
        <authorList>
            <person name="Hosoyama A."/>
            <person name="Uohara A."/>
            <person name="Ohji S."/>
            <person name="Ichikawa N."/>
        </authorList>
    </citation>
    <scope>NUCLEOTIDE SEQUENCE [LARGE SCALE GENOMIC DNA]</scope>
    <source>
        <strain evidence="5 6">NBRC 15342</strain>
    </source>
</reference>
<keyword evidence="2" id="KW-0175">Coiled coil</keyword>
<sequence>MKPGSLFSRKAGLGLLAAVLIVGFGWVVARSGPLSPIRVTSLRVEAGALSPAIFGIGTVEARRSYLIGPTAAGRVRAVHADVGERVRAGQVLAEIDPVDLDERLRSSEAAHTRATSAVAAAEALRKDALARRQLAELNARRYRDLGGRSFVSTSAVEGKQQELDSAAATLEASEANLQGARQELRRLQADQDGLLQQKRNLHLLAPRDGLVISRDAEPGSTVVAGQAVLRVVEPESLWVKARLDQGRSRGLAVGQAAEIVLRSHASTPLAGKVARIEPLSDSVTEERIAMVSFERIPDGLGVGEMTEVTINTGSAQPGLVVPNAAIKPMAQGAGVWKLTEGKPRLTPVKLGNTSLDGAVLVVAGLAAGDEVVVHSERELAEGAQVKVVSQLVGAPR</sequence>
<dbReference type="InterPro" id="IPR058647">
    <property type="entry name" value="BSH_CzcB-like"/>
</dbReference>
<keyword evidence="6" id="KW-1185">Reference proteome</keyword>
<name>A0A4Y4CRA0_ZOORA</name>
<dbReference type="Gene3D" id="2.40.50.100">
    <property type="match status" value="1"/>
</dbReference>
<dbReference type="NCBIfam" id="TIGR01730">
    <property type="entry name" value="RND_mfp"/>
    <property type="match status" value="1"/>
</dbReference>
<feature type="coiled-coil region" evidence="2">
    <location>
        <begin position="120"/>
        <end position="197"/>
    </location>
</feature>
<dbReference type="RefSeq" id="WP_141350946.1">
    <property type="nucleotide sequence ID" value="NZ_BJNV01000020.1"/>
</dbReference>
<evidence type="ECO:0000256" key="1">
    <source>
        <dbReference type="ARBA" id="ARBA00009477"/>
    </source>
</evidence>
<evidence type="ECO:0000313" key="6">
    <source>
        <dbReference type="Proteomes" id="UP000318422"/>
    </source>
</evidence>
<dbReference type="PANTHER" id="PTHR30469:SF15">
    <property type="entry name" value="HLYD FAMILY OF SECRETION PROTEINS"/>
    <property type="match status" value="1"/>
</dbReference>
<dbReference type="GO" id="GO:0015562">
    <property type="term" value="F:efflux transmembrane transporter activity"/>
    <property type="evidence" value="ECO:0007669"/>
    <property type="project" value="TreeGrafter"/>
</dbReference>
<protein>
    <submittedName>
        <fullName evidence="5">RND transporter</fullName>
    </submittedName>
</protein>
<evidence type="ECO:0000313" key="5">
    <source>
        <dbReference type="EMBL" id="GEC95448.1"/>
    </source>
</evidence>
<dbReference type="GO" id="GO:1990281">
    <property type="term" value="C:efflux pump complex"/>
    <property type="evidence" value="ECO:0007669"/>
    <property type="project" value="TreeGrafter"/>
</dbReference>
<dbReference type="Pfam" id="PF25989">
    <property type="entry name" value="YknX_C"/>
    <property type="match status" value="1"/>
</dbReference>
<dbReference type="InterPro" id="IPR058637">
    <property type="entry name" value="YknX-like_C"/>
</dbReference>
<comment type="caution">
    <text evidence="5">The sequence shown here is derived from an EMBL/GenBank/DDBJ whole genome shotgun (WGS) entry which is preliminary data.</text>
</comment>
<accession>A0A4Y4CRA0</accession>
<dbReference type="Proteomes" id="UP000318422">
    <property type="component" value="Unassembled WGS sequence"/>
</dbReference>
<dbReference type="PANTHER" id="PTHR30469">
    <property type="entry name" value="MULTIDRUG RESISTANCE PROTEIN MDTA"/>
    <property type="match status" value="1"/>
</dbReference>
<evidence type="ECO:0000259" key="4">
    <source>
        <dbReference type="Pfam" id="PF25989"/>
    </source>
</evidence>
<dbReference type="SUPFAM" id="SSF111369">
    <property type="entry name" value="HlyD-like secretion proteins"/>
    <property type="match status" value="1"/>
</dbReference>
<evidence type="ECO:0000259" key="3">
    <source>
        <dbReference type="Pfam" id="PF25973"/>
    </source>
</evidence>
<feature type="domain" description="YknX-like C-terminal permuted SH3-like" evidence="4">
    <location>
        <begin position="318"/>
        <end position="387"/>
    </location>
</feature>
<organism evidence="5 6">
    <name type="scientific">Zoogloea ramigera</name>
    <dbReference type="NCBI Taxonomy" id="350"/>
    <lineage>
        <taxon>Bacteria</taxon>
        <taxon>Pseudomonadati</taxon>
        <taxon>Pseudomonadota</taxon>
        <taxon>Betaproteobacteria</taxon>
        <taxon>Rhodocyclales</taxon>
        <taxon>Zoogloeaceae</taxon>
        <taxon>Zoogloea</taxon>
    </lineage>
</organism>
<feature type="domain" description="CzcB-like barrel-sandwich hybrid" evidence="3">
    <location>
        <begin position="67"/>
        <end position="231"/>
    </location>
</feature>
<dbReference type="EMBL" id="BJNV01000020">
    <property type="protein sequence ID" value="GEC95448.1"/>
    <property type="molecule type" value="Genomic_DNA"/>
</dbReference>
<dbReference type="Pfam" id="PF25973">
    <property type="entry name" value="BSH_CzcB"/>
    <property type="match status" value="1"/>
</dbReference>
<dbReference type="Gene3D" id="2.40.420.20">
    <property type="match status" value="1"/>
</dbReference>
<dbReference type="Gene3D" id="2.40.30.170">
    <property type="match status" value="1"/>
</dbReference>
<proteinExistence type="inferred from homology"/>
<dbReference type="InterPro" id="IPR006143">
    <property type="entry name" value="RND_pump_MFP"/>
</dbReference>
<evidence type="ECO:0000256" key="2">
    <source>
        <dbReference type="SAM" id="Coils"/>
    </source>
</evidence>
<dbReference type="OrthoDB" id="9806939at2"/>
<dbReference type="Gene3D" id="1.10.287.470">
    <property type="entry name" value="Helix hairpin bin"/>
    <property type="match status" value="1"/>
</dbReference>
<gene>
    <name evidence="5" type="ORF">ZRA01_15210</name>
</gene>